<organism evidence="2 3">
    <name type="scientific">Pyrrhoderma noxium</name>
    <dbReference type="NCBI Taxonomy" id="2282107"/>
    <lineage>
        <taxon>Eukaryota</taxon>
        <taxon>Fungi</taxon>
        <taxon>Dikarya</taxon>
        <taxon>Basidiomycota</taxon>
        <taxon>Agaricomycotina</taxon>
        <taxon>Agaricomycetes</taxon>
        <taxon>Hymenochaetales</taxon>
        <taxon>Hymenochaetaceae</taxon>
        <taxon>Pyrrhoderma</taxon>
    </lineage>
</organism>
<dbReference type="Proteomes" id="UP000217199">
    <property type="component" value="Unassembled WGS sequence"/>
</dbReference>
<proteinExistence type="predicted"/>
<dbReference type="STRING" id="2282107.A0A286U733"/>
<evidence type="ECO:0000256" key="1">
    <source>
        <dbReference type="SAM" id="MobiDB-lite"/>
    </source>
</evidence>
<keyword evidence="3" id="KW-1185">Reference proteome</keyword>
<dbReference type="OrthoDB" id="3259897at2759"/>
<feature type="compositionally biased region" description="Low complexity" evidence="1">
    <location>
        <begin position="27"/>
        <end position="42"/>
    </location>
</feature>
<sequence>MDLPRPVRKRTISHDSFVSGSPRAEKGSGLSSSKLPPSSFKGSGLQAIESERALLTKSAVFKNDELALVLNSPTSCLVRKPDGNNIALPVYSEHDTIQGTITLDPQHCAAENGQITLSVEGIFEYISPMSATKAGPTQITPGKHRHVFYQDSVVIPLSTVPEQTTRSRSALRSAVASLRRVASSERIRRPGLSRIASSEKFRSNTSLHDRSGSISSSTAVSIASCSSGSSSHPTATWSECSDSSYSSHSASPKTFKFEFELPKSRKDGDELPPSFALSNVVSAGVRGRVYSENADVKYRFRALWEALDGSGAQTQLEAPVIYRPDTDFHSLDVNSESWTEMPLKNVDGMPVDCAVTMPSPASFSRRSSLPYFVVFTTKPRSRTLAAEIMADATIAVSLVRRIGFNKVIRDLPKLPMLRTVASSAELGTTSELKRRMANIRLDTSPATIQRRNVDSQYYGCTPLSAIAGTSSSPSSPFTAGPRLLKRVAKSAPPILSSFRISRADPDQDSDIGSPISTGRSFFRSARTRPLPSTPDEDELVSFTPFQGPLPPRRGKHRQRANTQPTPPSPAKAQFEVEVAEAASSALELLHSSSKSKKKNPSSGESTPEAGTESPAPIVRHVSDSRTLHTDVSVGFPKRPKGRTPTPGSHPSLETVSALPDGLYKGNIPLHREWFPSLQWDQLNIEYFLQVSVIYDNSEFKGQVPLKIY</sequence>
<evidence type="ECO:0000313" key="3">
    <source>
        <dbReference type="Proteomes" id="UP000217199"/>
    </source>
</evidence>
<feature type="compositionally biased region" description="Low complexity" evidence="1">
    <location>
        <begin position="570"/>
        <end position="592"/>
    </location>
</feature>
<accession>A0A286U733</accession>
<feature type="region of interest" description="Disordered" evidence="1">
    <location>
        <begin position="225"/>
        <end position="250"/>
    </location>
</feature>
<dbReference type="InParanoid" id="A0A286U733"/>
<dbReference type="AlphaFoldDB" id="A0A286U733"/>
<protein>
    <submittedName>
        <fullName evidence="2">Uncharacterized protein</fullName>
    </submittedName>
</protein>
<gene>
    <name evidence="2" type="ORF">PNOK_0915400</name>
</gene>
<evidence type="ECO:0000313" key="2">
    <source>
        <dbReference type="EMBL" id="PAV15391.1"/>
    </source>
</evidence>
<dbReference type="EMBL" id="NBII01000010">
    <property type="protein sequence ID" value="PAV15391.1"/>
    <property type="molecule type" value="Genomic_DNA"/>
</dbReference>
<feature type="compositionally biased region" description="Polar residues" evidence="1">
    <location>
        <begin position="645"/>
        <end position="654"/>
    </location>
</feature>
<feature type="compositionally biased region" description="Low complexity" evidence="1">
    <location>
        <begin position="238"/>
        <end position="250"/>
    </location>
</feature>
<feature type="region of interest" description="Disordered" evidence="1">
    <location>
        <begin position="498"/>
        <end position="654"/>
    </location>
</feature>
<feature type="compositionally biased region" description="Basic residues" evidence="1">
    <location>
        <begin position="1"/>
        <end position="11"/>
    </location>
</feature>
<name>A0A286U733_9AGAM</name>
<feature type="region of interest" description="Disordered" evidence="1">
    <location>
        <begin position="1"/>
        <end position="42"/>
    </location>
</feature>
<reference evidence="2 3" key="1">
    <citation type="journal article" date="2017" name="Mol. Ecol.">
        <title>Comparative and population genomic landscape of Phellinus noxius: A hypervariable fungus causing root rot in trees.</title>
        <authorList>
            <person name="Chung C.L."/>
            <person name="Lee T.J."/>
            <person name="Akiba M."/>
            <person name="Lee H.H."/>
            <person name="Kuo T.H."/>
            <person name="Liu D."/>
            <person name="Ke H.M."/>
            <person name="Yokoi T."/>
            <person name="Roa M.B."/>
            <person name="Lu M.J."/>
            <person name="Chang Y.Y."/>
            <person name="Ann P.J."/>
            <person name="Tsai J.N."/>
            <person name="Chen C.Y."/>
            <person name="Tzean S.S."/>
            <person name="Ota Y."/>
            <person name="Hattori T."/>
            <person name="Sahashi N."/>
            <person name="Liou R.F."/>
            <person name="Kikuchi T."/>
            <person name="Tsai I.J."/>
        </authorList>
    </citation>
    <scope>NUCLEOTIDE SEQUENCE [LARGE SCALE GENOMIC DNA]</scope>
    <source>
        <strain evidence="2 3">FFPRI411160</strain>
    </source>
</reference>
<comment type="caution">
    <text evidence="2">The sequence shown here is derived from an EMBL/GenBank/DDBJ whole genome shotgun (WGS) entry which is preliminary data.</text>
</comment>